<protein>
    <recommendedName>
        <fullName evidence="2">PH domain-containing protein</fullName>
    </recommendedName>
</protein>
<keyword evidence="1" id="KW-1133">Transmembrane helix</keyword>
<sequence length="171" mass="18398">MSQQLPGILLFVSLAIVALALMVWGWRRRARRDAGIAAPTGPARGTRRASFGGLYVATTRHDQPLDRLNVRHLAFRSRVAIAVTDAGVALDMPGEPTVFLDAGRLDGAGRATWTIDRVVEADGLVLVAWTADDGTVCDTYIRLQDGDPDALVAEIERLRTDFASAAMGAEL</sequence>
<comment type="caution">
    <text evidence="3">The sequence shown here is derived from an EMBL/GenBank/DDBJ whole genome shotgun (WGS) entry which is preliminary data.</text>
</comment>
<feature type="transmembrane region" description="Helical" evidence="1">
    <location>
        <begin position="6"/>
        <end position="26"/>
    </location>
</feature>
<organism evidence="3 4">
    <name type="scientific">Microbacterium marinilacus</name>
    <dbReference type="NCBI Taxonomy" id="415209"/>
    <lineage>
        <taxon>Bacteria</taxon>
        <taxon>Bacillati</taxon>
        <taxon>Actinomycetota</taxon>
        <taxon>Actinomycetes</taxon>
        <taxon>Micrococcales</taxon>
        <taxon>Microbacteriaceae</taxon>
        <taxon>Microbacterium</taxon>
    </lineage>
</organism>
<name>A0ABP7B0P2_9MICO</name>
<dbReference type="RefSeq" id="WP_221857690.1">
    <property type="nucleotide sequence ID" value="NZ_BAAAYV010000002.1"/>
</dbReference>
<dbReference type="InterPro" id="IPR057446">
    <property type="entry name" value="PH_bac"/>
</dbReference>
<reference evidence="4" key="1">
    <citation type="journal article" date="2019" name="Int. J. Syst. Evol. Microbiol.">
        <title>The Global Catalogue of Microorganisms (GCM) 10K type strain sequencing project: providing services to taxonomists for standard genome sequencing and annotation.</title>
        <authorList>
            <consortium name="The Broad Institute Genomics Platform"/>
            <consortium name="The Broad Institute Genome Sequencing Center for Infectious Disease"/>
            <person name="Wu L."/>
            <person name="Ma J."/>
        </authorList>
    </citation>
    <scope>NUCLEOTIDE SEQUENCE [LARGE SCALE GENOMIC DNA]</scope>
    <source>
        <strain evidence="4">JCM 16546</strain>
    </source>
</reference>
<dbReference type="EMBL" id="BAAAYV010000002">
    <property type="protein sequence ID" value="GAA3645490.1"/>
    <property type="molecule type" value="Genomic_DNA"/>
</dbReference>
<keyword evidence="1" id="KW-0812">Transmembrane</keyword>
<evidence type="ECO:0000256" key="1">
    <source>
        <dbReference type="SAM" id="Phobius"/>
    </source>
</evidence>
<proteinExistence type="predicted"/>
<accession>A0ABP7B0P2</accession>
<dbReference type="Proteomes" id="UP001410795">
    <property type="component" value="Unassembled WGS sequence"/>
</dbReference>
<keyword evidence="1" id="KW-0472">Membrane</keyword>
<feature type="domain" description="PH" evidence="2">
    <location>
        <begin position="46"/>
        <end position="147"/>
    </location>
</feature>
<gene>
    <name evidence="3" type="ORF">GCM10022202_00890</name>
</gene>
<keyword evidence="4" id="KW-1185">Reference proteome</keyword>
<dbReference type="Pfam" id="PF25362">
    <property type="entry name" value="bPH_11"/>
    <property type="match status" value="1"/>
</dbReference>
<evidence type="ECO:0000313" key="3">
    <source>
        <dbReference type="EMBL" id="GAA3645490.1"/>
    </source>
</evidence>
<evidence type="ECO:0000313" key="4">
    <source>
        <dbReference type="Proteomes" id="UP001410795"/>
    </source>
</evidence>
<evidence type="ECO:0000259" key="2">
    <source>
        <dbReference type="Pfam" id="PF25362"/>
    </source>
</evidence>